<dbReference type="NCBIfam" id="TIGR03022">
    <property type="entry name" value="WbaP_sugtrans"/>
    <property type="match status" value="1"/>
</dbReference>
<dbReference type="RefSeq" id="WP_200240026.1">
    <property type="nucleotide sequence ID" value="NZ_NRRV01000048.1"/>
</dbReference>
<organism evidence="11 12">
    <name type="scientific">Thiohalocapsa halophila</name>
    <dbReference type="NCBI Taxonomy" id="69359"/>
    <lineage>
        <taxon>Bacteria</taxon>
        <taxon>Pseudomonadati</taxon>
        <taxon>Pseudomonadota</taxon>
        <taxon>Gammaproteobacteria</taxon>
        <taxon>Chromatiales</taxon>
        <taxon>Chromatiaceae</taxon>
        <taxon>Thiohalocapsa</taxon>
    </lineage>
</organism>
<evidence type="ECO:0000256" key="5">
    <source>
        <dbReference type="ARBA" id="ARBA00022679"/>
    </source>
</evidence>
<evidence type="ECO:0000256" key="8">
    <source>
        <dbReference type="ARBA" id="ARBA00023136"/>
    </source>
</evidence>
<protein>
    <recommendedName>
        <fullName evidence="10">Bacterial sugar transferase domain-containing protein</fullName>
    </recommendedName>
</protein>
<dbReference type="Pfam" id="PF02397">
    <property type="entry name" value="Bac_transf"/>
    <property type="match status" value="1"/>
</dbReference>
<feature type="transmembrane region" description="Helical" evidence="9">
    <location>
        <begin position="100"/>
        <end position="121"/>
    </location>
</feature>
<evidence type="ECO:0000256" key="4">
    <source>
        <dbReference type="ARBA" id="ARBA00022475"/>
    </source>
</evidence>
<evidence type="ECO:0000313" key="12">
    <source>
        <dbReference type="Proteomes" id="UP000748752"/>
    </source>
</evidence>
<keyword evidence="4" id="KW-1003">Cell membrane</keyword>
<evidence type="ECO:0000256" key="1">
    <source>
        <dbReference type="ARBA" id="ARBA00004141"/>
    </source>
</evidence>
<evidence type="ECO:0000256" key="6">
    <source>
        <dbReference type="ARBA" id="ARBA00022692"/>
    </source>
</evidence>
<feature type="domain" description="Bacterial sugar transferase" evidence="10">
    <location>
        <begin position="329"/>
        <end position="519"/>
    </location>
</feature>
<keyword evidence="5" id="KW-0808">Transferase</keyword>
<keyword evidence="6 9" id="KW-0812">Transmembrane</keyword>
<feature type="transmembrane region" description="Helical" evidence="9">
    <location>
        <begin position="54"/>
        <end position="80"/>
    </location>
</feature>
<evidence type="ECO:0000256" key="3">
    <source>
        <dbReference type="ARBA" id="ARBA00006464"/>
    </source>
</evidence>
<evidence type="ECO:0000313" key="11">
    <source>
        <dbReference type="EMBL" id="MBK1632454.1"/>
    </source>
</evidence>
<accession>A0ABS1CLV2</accession>
<keyword evidence="8 9" id="KW-0472">Membrane</keyword>
<evidence type="ECO:0000259" key="10">
    <source>
        <dbReference type="Pfam" id="PF02397"/>
    </source>
</evidence>
<keyword evidence="7 9" id="KW-1133">Transmembrane helix</keyword>
<proteinExistence type="inferred from homology"/>
<evidence type="ECO:0000256" key="2">
    <source>
        <dbReference type="ARBA" id="ARBA00004236"/>
    </source>
</evidence>
<dbReference type="Gene3D" id="3.40.50.720">
    <property type="entry name" value="NAD(P)-binding Rossmann-like Domain"/>
    <property type="match status" value="1"/>
</dbReference>
<reference evidence="11 12" key="1">
    <citation type="journal article" date="2020" name="Microorganisms">
        <title>Osmotic Adaptation and Compatible Solute Biosynthesis of Phototrophic Bacteria as Revealed from Genome Analyses.</title>
        <authorList>
            <person name="Imhoff J.F."/>
            <person name="Rahn T."/>
            <person name="Kunzel S."/>
            <person name="Keller A."/>
            <person name="Neulinger S.C."/>
        </authorList>
    </citation>
    <scope>NUCLEOTIDE SEQUENCE [LARGE SCALE GENOMIC DNA]</scope>
    <source>
        <strain evidence="11 12">DSM 6210</strain>
    </source>
</reference>
<dbReference type="InterPro" id="IPR017475">
    <property type="entry name" value="EPS_sugar_tfrase"/>
</dbReference>
<dbReference type="PANTHER" id="PTHR30576:SF4">
    <property type="entry name" value="UNDECAPRENYL-PHOSPHATE GALACTOSE PHOSPHOTRANSFERASE"/>
    <property type="match status" value="1"/>
</dbReference>
<dbReference type="EMBL" id="NRRV01000048">
    <property type="protein sequence ID" value="MBK1632454.1"/>
    <property type="molecule type" value="Genomic_DNA"/>
</dbReference>
<gene>
    <name evidence="11" type="ORF">CKO31_17245</name>
</gene>
<comment type="subcellular location">
    <subcellularLocation>
        <location evidence="2">Cell membrane</location>
    </subcellularLocation>
    <subcellularLocation>
        <location evidence="1">Membrane</location>
        <topology evidence="1">Multi-pass membrane protein</topology>
    </subcellularLocation>
</comment>
<dbReference type="Pfam" id="PF13727">
    <property type="entry name" value="CoA_binding_3"/>
    <property type="match status" value="1"/>
</dbReference>
<feature type="transmembrane region" description="Helical" evidence="9">
    <location>
        <begin position="133"/>
        <end position="151"/>
    </location>
</feature>
<dbReference type="InterPro" id="IPR017472">
    <property type="entry name" value="Undecaprenyl-P_galact_Ptfrase"/>
</dbReference>
<name>A0ABS1CLV2_9GAMM</name>
<dbReference type="NCBIfam" id="TIGR03025">
    <property type="entry name" value="EPS_sugtrans"/>
    <property type="match status" value="1"/>
</dbReference>
<dbReference type="InterPro" id="IPR003362">
    <property type="entry name" value="Bact_transf"/>
</dbReference>
<keyword evidence="12" id="KW-1185">Reference proteome</keyword>
<dbReference type="Proteomes" id="UP000748752">
    <property type="component" value="Unassembled WGS sequence"/>
</dbReference>
<comment type="similarity">
    <text evidence="3">Belongs to the bacterial sugar transferase family.</text>
</comment>
<sequence>MHIPSSAYTHAAASATGSDAATDTPATEQPTASLAHLLEPRTSTKTGYKPKATAVLLVTCDLIGLLLSGFLTHLVQFLLYQDTGFSFGSIWQADNATARLVIFASLVGVGIAWFALAGHYTKRRPFWDEIAETWKIIAILAVADGLLLYLTKNQFSRFWFLGVWATALLAIPALRILIKDVLIANRLWQRPAVIVGAGDNGAQTFRALRSEPMMGLEPLAFIRLPAGDAIHHKTVDATSSPIYQLRDLLDLPPAIAKRLTVFVALDSYKSQIPTRAVQALNQSIPDVRIVPAVTGFPLYGARVYHVFRQELFFLALRNNLAQTGPKLLKRSFDVVCATLLLIVLAPFFLALIALIKADGGPAFFAHSRIGKDQRRFNCYKFRTMVPNAQQVLEHLLETDAEARREWEQDFKLKNDPRVTKVGKILRETSLDELPQLWNVLRGDMSLVGPRPIVLDELDRYGDEAAYYLEVRPGITGVWQVSGRNDTDYAYRVSLDSWYARNWSLWYDIVILVKTVRVVLNRSGAY</sequence>
<dbReference type="PANTHER" id="PTHR30576">
    <property type="entry name" value="COLANIC BIOSYNTHESIS UDP-GLUCOSE LIPID CARRIER TRANSFERASE"/>
    <property type="match status" value="1"/>
</dbReference>
<feature type="transmembrane region" description="Helical" evidence="9">
    <location>
        <begin position="157"/>
        <end position="178"/>
    </location>
</feature>
<comment type="caution">
    <text evidence="11">The sequence shown here is derived from an EMBL/GenBank/DDBJ whole genome shotgun (WGS) entry which is preliminary data.</text>
</comment>
<evidence type="ECO:0000256" key="7">
    <source>
        <dbReference type="ARBA" id="ARBA00022989"/>
    </source>
</evidence>
<evidence type="ECO:0000256" key="9">
    <source>
        <dbReference type="SAM" id="Phobius"/>
    </source>
</evidence>
<feature type="transmembrane region" description="Helical" evidence="9">
    <location>
        <begin position="334"/>
        <end position="355"/>
    </location>
</feature>